<evidence type="ECO:0000313" key="1">
    <source>
        <dbReference type="EMBL" id="PZE15554.1"/>
    </source>
</evidence>
<dbReference type="RefSeq" id="WP_111064788.1">
    <property type="nucleotide sequence ID" value="NZ_JBHUCU010000024.1"/>
</dbReference>
<reference evidence="1 2" key="1">
    <citation type="submission" date="2018-06" db="EMBL/GenBank/DDBJ databases">
        <title>The draft genome sequence of Crocinitomix sp. SM1701.</title>
        <authorList>
            <person name="Zhang X."/>
        </authorList>
    </citation>
    <scope>NUCLEOTIDE SEQUENCE [LARGE SCALE GENOMIC DNA]</scope>
    <source>
        <strain evidence="1 2">SM1701</strain>
    </source>
</reference>
<keyword evidence="2" id="KW-1185">Reference proteome</keyword>
<dbReference type="EMBL" id="QKSB01000058">
    <property type="protein sequence ID" value="PZE15554.1"/>
    <property type="molecule type" value="Genomic_DNA"/>
</dbReference>
<evidence type="ECO:0000313" key="2">
    <source>
        <dbReference type="Proteomes" id="UP000249248"/>
    </source>
</evidence>
<gene>
    <name evidence="1" type="ORF">DNU06_17480</name>
</gene>
<dbReference type="AlphaFoldDB" id="A0A2W1MW01"/>
<proteinExistence type="predicted"/>
<dbReference type="Proteomes" id="UP000249248">
    <property type="component" value="Unassembled WGS sequence"/>
</dbReference>
<comment type="caution">
    <text evidence="1">The sequence shown here is derived from an EMBL/GenBank/DDBJ whole genome shotgun (WGS) entry which is preliminary data.</text>
</comment>
<organism evidence="1 2">
    <name type="scientific">Putridiphycobacter roseus</name>
    <dbReference type="NCBI Taxonomy" id="2219161"/>
    <lineage>
        <taxon>Bacteria</taxon>
        <taxon>Pseudomonadati</taxon>
        <taxon>Bacteroidota</taxon>
        <taxon>Flavobacteriia</taxon>
        <taxon>Flavobacteriales</taxon>
        <taxon>Crocinitomicaceae</taxon>
        <taxon>Putridiphycobacter</taxon>
    </lineage>
</organism>
<dbReference type="OrthoDB" id="881763at2"/>
<name>A0A2W1MW01_9FLAO</name>
<accession>A0A2W1MW01</accession>
<protein>
    <submittedName>
        <fullName evidence="1">Uncharacterized protein</fullName>
    </submittedName>
</protein>
<sequence length="103" mass="11750">MDIYIYVYIKNDVYSTGIYTDIAYASSNSSYPGVEIVDKSGDITTVERNFIDSTKSHFIEITKLDLENKIVSGLFEFTVVNEEKTDTIKITNGRFDLNNLFVQ</sequence>